<protein>
    <submittedName>
        <fullName evidence="1">Ferredoxin</fullName>
    </submittedName>
</protein>
<reference evidence="1" key="1">
    <citation type="submission" date="2020-10" db="EMBL/GenBank/DDBJ databases">
        <authorList>
            <person name="Gilroy R."/>
        </authorList>
    </citation>
    <scope>NUCLEOTIDE SEQUENCE</scope>
    <source>
        <strain evidence="1">CHK152-2871</strain>
    </source>
</reference>
<organism evidence="1 2">
    <name type="scientific">Candidatus Galligastranaerophilus intestinavium</name>
    <dbReference type="NCBI Taxonomy" id="2840836"/>
    <lineage>
        <taxon>Bacteria</taxon>
        <taxon>Candidatus Galligastranaerophilus</taxon>
    </lineage>
</organism>
<accession>A0A9D1FIW0</accession>
<dbReference type="AlphaFoldDB" id="A0A9D1FIW0"/>
<dbReference type="Proteomes" id="UP000886865">
    <property type="component" value="Unassembled WGS sequence"/>
</dbReference>
<comment type="caution">
    <text evidence="1">The sequence shown here is derived from an EMBL/GenBank/DDBJ whole genome shotgun (WGS) entry which is preliminary data.</text>
</comment>
<evidence type="ECO:0000313" key="2">
    <source>
        <dbReference type="Proteomes" id="UP000886865"/>
    </source>
</evidence>
<dbReference type="Gene3D" id="3.30.70.20">
    <property type="match status" value="1"/>
</dbReference>
<sequence length="60" mass="6359">MIVSIMDGCTGCGACEAINPEVFHVDNVAHVNESKIAGNEQDCIDAALICPVNAIWVEDI</sequence>
<gene>
    <name evidence="1" type="ORF">IAA86_03275</name>
</gene>
<dbReference type="EMBL" id="DVJQ01000028">
    <property type="protein sequence ID" value="HIS74025.1"/>
    <property type="molecule type" value="Genomic_DNA"/>
</dbReference>
<proteinExistence type="predicted"/>
<evidence type="ECO:0000313" key="1">
    <source>
        <dbReference type="EMBL" id="HIS74025.1"/>
    </source>
</evidence>
<dbReference type="Pfam" id="PF13370">
    <property type="entry name" value="Fer4_13"/>
    <property type="match status" value="1"/>
</dbReference>
<name>A0A9D1FIW0_9BACT</name>
<dbReference type="SUPFAM" id="SSF54862">
    <property type="entry name" value="4Fe-4S ferredoxins"/>
    <property type="match status" value="1"/>
</dbReference>
<reference evidence="1" key="2">
    <citation type="journal article" date="2021" name="PeerJ">
        <title>Extensive microbial diversity within the chicken gut microbiome revealed by metagenomics and culture.</title>
        <authorList>
            <person name="Gilroy R."/>
            <person name="Ravi A."/>
            <person name="Getino M."/>
            <person name="Pursley I."/>
            <person name="Horton D.L."/>
            <person name="Alikhan N.F."/>
            <person name="Baker D."/>
            <person name="Gharbi K."/>
            <person name="Hall N."/>
            <person name="Watson M."/>
            <person name="Adriaenssens E.M."/>
            <person name="Foster-Nyarko E."/>
            <person name="Jarju S."/>
            <person name="Secka A."/>
            <person name="Antonio M."/>
            <person name="Oren A."/>
            <person name="Chaudhuri R.R."/>
            <person name="La Ragione R."/>
            <person name="Hildebrand F."/>
            <person name="Pallen M.J."/>
        </authorList>
    </citation>
    <scope>NUCLEOTIDE SEQUENCE</scope>
    <source>
        <strain evidence="1">CHK152-2871</strain>
    </source>
</reference>